<dbReference type="EMBL" id="CAJVPI010000001">
    <property type="protein sequence ID" value="CAG8450717.1"/>
    <property type="molecule type" value="Genomic_DNA"/>
</dbReference>
<organism evidence="2 3">
    <name type="scientific">Paraglomus brasilianum</name>
    <dbReference type="NCBI Taxonomy" id="144538"/>
    <lineage>
        <taxon>Eukaryota</taxon>
        <taxon>Fungi</taxon>
        <taxon>Fungi incertae sedis</taxon>
        <taxon>Mucoromycota</taxon>
        <taxon>Glomeromycotina</taxon>
        <taxon>Glomeromycetes</taxon>
        <taxon>Paraglomerales</taxon>
        <taxon>Paraglomeraceae</taxon>
        <taxon>Paraglomus</taxon>
    </lineage>
</organism>
<gene>
    <name evidence="2" type="ORF">PBRASI_LOCUS14</name>
</gene>
<proteinExistence type="predicted"/>
<evidence type="ECO:0000313" key="2">
    <source>
        <dbReference type="EMBL" id="CAG8450717.1"/>
    </source>
</evidence>
<dbReference type="AlphaFoldDB" id="A0A9N8YUS0"/>
<evidence type="ECO:0000313" key="3">
    <source>
        <dbReference type="Proteomes" id="UP000789739"/>
    </source>
</evidence>
<evidence type="ECO:0000256" key="1">
    <source>
        <dbReference type="SAM" id="Phobius"/>
    </source>
</evidence>
<name>A0A9N8YUS0_9GLOM</name>
<keyword evidence="1" id="KW-1133">Transmembrane helix</keyword>
<comment type="caution">
    <text evidence="2">The sequence shown here is derived from an EMBL/GenBank/DDBJ whole genome shotgun (WGS) entry which is preliminary data.</text>
</comment>
<accession>A0A9N8YUS0</accession>
<reference evidence="2" key="1">
    <citation type="submission" date="2021-06" db="EMBL/GenBank/DDBJ databases">
        <authorList>
            <person name="Kallberg Y."/>
            <person name="Tangrot J."/>
            <person name="Rosling A."/>
        </authorList>
    </citation>
    <scope>NUCLEOTIDE SEQUENCE</scope>
    <source>
        <strain evidence="2">BR232B</strain>
    </source>
</reference>
<feature type="transmembrane region" description="Helical" evidence="1">
    <location>
        <begin position="41"/>
        <end position="60"/>
    </location>
</feature>
<keyword evidence="3" id="KW-1185">Reference proteome</keyword>
<protein>
    <submittedName>
        <fullName evidence="2">5458_t:CDS:1</fullName>
    </submittedName>
</protein>
<keyword evidence="1" id="KW-0812">Transmembrane</keyword>
<dbReference type="Proteomes" id="UP000789739">
    <property type="component" value="Unassembled WGS sequence"/>
</dbReference>
<sequence length="94" mass="10781">MKVKELKFFQELWKNGSEDSEEEYGEGSDKELDEISMDASILLPYFFPLTLFLCVIFIAISTPNPVRTLQPHLLQFRQYGMPPLADGPGRDRGQ</sequence>
<keyword evidence="1" id="KW-0472">Membrane</keyword>